<dbReference type="PANTHER" id="PTHR10953:SF29">
    <property type="entry name" value="NEDD8-ACTIVATING ENZYME E1 REGULATORY SUBUNIT"/>
    <property type="match status" value="1"/>
</dbReference>
<dbReference type="InterPro" id="IPR030667">
    <property type="entry name" value="APP-BP1"/>
</dbReference>
<evidence type="ECO:0000256" key="2">
    <source>
        <dbReference type="ARBA" id="ARBA00006868"/>
    </source>
</evidence>
<keyword evidence="4 5" id="KW-0833">Ubl conjugation pathway</keyword>
<dbReference type="GO" id="GO:0045116">
    <property type="term" value="P:protein neddylation"/>
    <property type="evidence" value="ECO:0007669"/>
    <property type="project" value="UniProtKB-UniRule"/>
</dbReference>
<feature type="region of interest" description="Disordered" evidence="6">
    <location>
        <begin position="1"/>
        <end position="20"/>
    </location>
</feature>
<dbReference type="SUPFAM" id="SSF69572">
    <property type="entry name" value="Activating enzymes of the ubiquitin-like proteins"/>
    <property type="match status" value="1"/>
</dbReference>
<keyword evidence="8" id="KW-1185">Reference proteome</keyword>
<dbReference type="PIRSF" id="PIRSF039099">
    <property type="entry name" value="APP-BP1"/>
    <property type="match status" value="1"/>
</dbReference>
<accession>A0AAJ7L826</accession>
<dbReference type="CTD" id="39244"/>
<dbReference type="GeneID" id="100901567"/>
<dbReference type="InterPro" id="IPR035985">
    <property type="entry name" value="Ubiquitin-activating_enz"/>
</dbReference>
<dbReference type="InterPro" id="IPR045886">
    <property type="entry name" value="ThiF/MoeB/HesA"/>
</dbReference>
<evidence type="ECO:0000313" key="8">
    <source>
        <dbReference type="Proteomes" id="UP000694867"/>
    </source>
</evidence>
<evidence type="ECO:0000256" key="1">
    <source>
        <dbReference type="ARBA" id="ARBA00005032"/>
    </source>
</evidence>
<dbReference type="Gene3D" id="3.40.50.720">
    <property type="entry name" value="NAD(P)-binding Rossmann-like Domain"/>
    <property type="match status" value="2"/>
</dbReference>
<dbReference type="KEGG" id="goe:100901567"/>
<comment type="similarity">
    <text evidence="2 5">Belongs to the ubiquitin-activating E1 family. ULA1 subfamily.</text>
</comment>
<proteinExistence type="inferred from homology"/>
<reference evidence="9" key="1">
    <citation type="submission" date="2025-08" db="UniProtKB">
        <authorList>
            <consortium name="RefSeq"/>
        </authorList>
    </citation>
    <scope>IDENTIFICATION</scope>
</reference>
<dbReference type="CDD" id="cd01493">
    <property type="entry name" value="APPBP1_RUB"/>
    <property type="match status" value="1"/>
</dbReference>
<sequence>MASTRGKFETRSPENEKTKKYDRQLRLWGDHGQSFLENARVCLINATATGTEILKGLVLPGIGAFTIVDGNNVTGEDVGRNFFLLKHSIGSNRGSAACQQLLELNPHVRGDYIDESCETLLATNPSYFTTFSVVIATGMPESTVLQLSKLLHVANVPLLLCKSFGQIGYIRLQTPEHTIIESHPDDGFDDLRLTDPFPGLRKHVDSIDLESLSRAEHAHVPYIVILLKALDRWREKHGPTSLPTYSEKKDFESIIESLKFKHHEGDDTPHVEPLNFEEAIKARARTLRKTEIPDNVKKLFEDKECENLNPKSKPFWIMVRALRDFVAVNGTLPLRGSIPDMTSDSDSYVRLAGVYKTEADKHCEDICNRVNEILTALGKPLDIVCEPEIHILCRNSHTLDVLRTRPIFEEYERPKSNLITDSLRNNYQPEEPEIVYYVLLRAVDKFFESFKRYPGCLTHLMETDISKLKSIYSKLVQEWGIGPFPKDDLIHEMCRFGASELHTIASVVGGCAAQEVIKVVTHQYVPINNTFIFNGILCTSTTFDL</sequence>
<gene>
    <name evidence="9" type="primary">LOC100901567</name>
</gene>
<evidence type="ECO:0000256" key="3">
    <source>
        <dbReference type="ARBA" id="ARBA00015407"/>
    </source>
</evidence>
<evidence type="ECO:0000313" key="9">
    <source>
        <dbReference type="RefSeq" id="XP_018496955.1"/>
    </source>
</evidence>
<evidence type="ECO:0000256" key="5">
    <source>
        <dbReference type="PIRNR" id="PIRNR039099"/>
    </source>
</evidence>
<dbReference type="GO" id="GO:0005737">
    <property type="term" value="C:cytoplasm"/>
    <property type="evidence" value="ECO:0007669"/>
    <property type="project" value="TreeGrafter"/>
</dbReference>
<dbReference type="Proteomes" id="UP000694867">
    <property type="component" value="Unplaced"/>
</dbReference>
<dbReference type="Pfam" id="PF00899">
    <property type="entry name" value="ThiF"/>
    <property type="match status" value="1"/>
</dbReference>
<dbReference type="RefSeq" id="XP_018496955.1">
    <property type="nucleotide sequence ID" value="XM_018641439.1"/>
</dbReference>
<comment type="pathway">
    <text evidence="1 5">Protein modification; protein neddylation.</text>
</comment>
<dbReference type="FunFam" id="3.40.50.720:FF:000475">
    <property type="entry name" value="NEDD8-activating enzyme E1 regulatory subunit"/>
    <property type="match status" value="1"/>
</dbReference>
<dbReference type="PANTHER" id="PTHR10953">
    <property type="entry name" value="UBIQUITIN-ACTIVATING ENZYME E1"/>
    <property type="match status" value="1"/>
</dbReference>
<protein>
    <recommendedName>
        <fullName evidence="3 5">NEDD8-activating enzyme E1 regulatory subunit</fullName>
    </recommendedName>
</protein>
<evidence type="ECO:0000256" key="6">
    <source>
        <dbReference type="SAM" id="MobiDB-lite"/>
    </source>
</evidence>
<feature type="domain" description="THIF-type NAD/FAD binding fold" evidence="7">
    <location>
        <begin position="21"/>
        <end position="532"/>
    </location>
</feature>
<organism evidence="8 9">
    <name type="scientific">Galendromus occidentalis</name>
    <name type="common">western predatory mite</name>
    <dbReference type="NCBI Taxonomy" id="34638"/>
    <lineage>
        <taxon>Eukaryota</taxon>
        <taxon>Metazoa</taxon>
        <taxon>Ecdysozoa</taxon>
        <taxon>Arthropoda</taxon>
        <taxon>Chelicerata</taxon>
        <taxon>Arachnida</taxon>
        <taxon>Acari</taxon>
        <taxon>Parasitiformes</taxon>
        <taxon>Mesostigmata</taxon>
        <taxon>Gamasina</taxon>
        <taxon>Phytoseioidea</taxon>
        <taxon>Phytoseiidae</taxon>
        <taxon>Typhlodrominae</taxon>
        <taxon>Galendromus</taxon>
    </lineage>
</organism>
<dbReference type="GO" id="GO:0019781">
    <property type="term" value="F:NEDD8 activating enzyme activity"/>
    <property type="evidence" value="ECO:0007669"/>
    <property type="project" value="UniProtKB-UniRule"/>
</dbReference>
<evidence type="ECO:0000256" key="4">
    <source>
        <dbReference type="ARBA" id="ARBA00022786"/>
    </source>
</evidence>
<dbReference type="InterPro" id="IPR000594">
    <property type="entry name" value="ThiF_NAD_FAD-bd"/>
</dbReference>
<name>A0AAJ7L826_9ACAR</name>
<evidence type="ECO:0000259" key="7">
    <source>
        <dbReference type="Pfam" id="PF00899"/>
    </source>
</evidence>
<dbReference type="AlphaFoldDB" id="A0AAJ7L826"/>